<dbReference type="Gene3D" id="1.25.40.10">
    <property type="entry name" value="Tetratricopeptide repeat domain"/>
    <property type="match status" value="2"/>
</dbReference>
<sequence length="500" mass="57909">MSKDAKLGQPAKVLSFYPTGEYYFTKGLKAYHKRELYKAKKYLERALELEPGEPMIACQLAITCTEIGEYNYSNNLLENILNVLDPYMTECHYFLANNYAHLGMFEEAYRHANAYLDKEEQGEFSEEAEDLLELIMFETDETEESLFSQDGLIMKQEKAREYLEAGNFPKAIEVLKNMIEEYEDYWSAYNNLALAYFYLGQIDEAYATLEEVLEKSPGNLHALCNLAVFHHYQQDEAKLGELVNTLAKVRPILIEHRFKLGATFALIGKYSLAYKWLKQLQKKGFEGDASFYFWLATSAYHLGHEQTAHKAWKKVVEINPDKEGMEPWSESNVAIAGFEHHLPSILQRLESEHIEERLFAIFLVKHSKHKQSLVKNKLFVKNTAFTPLEKSYADCVKDANKERELTVIDFADRTADLLYQHFKPIKLTEAGIYLLWFSVFVEAVKVQHKFNNPAGWAAALEYVWYQIRDEKKSQAAIAEKHFISVSTISKYIKLVQSFLN</sequence>
<evidence type="ECO:0000313" key="4">
    <source>
        <dbReference type="EMBL" id="RID84836.1"/>
    </source>
</evidence>
<proteinExistence type="predicted"/>
<evidence type="ECO:0000256" key="3">
    <source>
        <dbReference type="PROSITE-ProRule" id="PRU00339"/>
    </source>
</evidence>
<reference evidence="4 5" key="1">
    <citation type="submission" date="2018-08" db="EMBL/GenBank/DDBJ databases">
        <title>Bacillus jemisoniae sp. nov., Bacillus chryseoplanitiae sp. nov., Bacillus resnikiae sp. nov., and Bacillus frankliniae sp. nov., isolated from Viking spacecraft and associated surfaces.</title>
        <authorList>
            <person name="Seuylemezian A."/>
            <person name="Vaishampayan P."/>
        </authorList>
    </citation>
    <scope>NUCLEOTIDE SEQUENCE [LARGE SCALE GENOMIC DNA]</scope>
    <source>
        <strain evidence="4 5">MA001</strain>
    </source>
</reference>
<keyword evidence="5" id="KW-1185">Reference proteome</keyword>
<dbReference type="Proteomes" id="UP000266016">
    <property type="component" value="Unassembled WGS sequence"/>
</dbReference>
<organism evidence="4 5">
    <name type="scientific">Peribacillus asahii</name>
    <dbReference type="NCBI Taxonomy" id="228899"/>
    <lineage>
        <taxon>Bacteria</taxon>
        <taxon>Bacillati</taxon>
        <taxon>Bacillota</taxon>
        <taxon>Bacilli</taxon>
        <taxon>Bacillales</taxon>
        <taxon>Bacillaceae</taxon>
        <taxon>Peribacillus</taxon>
    </lineage>
</organism>
<evidence type="ECO:0000256" key="2">
    <source>
        <dbReference type="ARBA" id="ARBA00022803"/>
    </source>
</evidence>
<accession>A0A398BAW8</accession>
<comment type="caution">
    <text evidence="4">The sequence shown here is derived from an EMBL/GenBank/DDBJ whole genome shotgun (WGS) entry which is preliminary data.</text>
</comment>
<dbReference type="AlphaFoldDB" id="A0A398BAW8"/>
<dbReference type="Pfam" id="PF14559">
    <property type="entry name" value="TPR_19"/>
    <property type="match status" value="1"/>
</dbReference>
<dbReference type="InterPro" id="IPR011990">
    <property type="entry name" value="TPR-like_helical_dom_sf"/>
</dbReference>
<dbReference type="PROSITE" id="PS50005">
    <property type="entry name" value="TPR"/>
    <property type="match status" value="3"/>
</dbReference>
<evidence type="ECO:0000256" key="1">
    <source>
        <dbReference type="ARBA" id="ARBA00022737"/>
    </source>
</evidence>
<feature type="repeat" description="TPR" evidence="3">
    <location>
        <begin position="20"/>
        <end position="53"/>
    </location>
</feature>
<dbReference type="RefSeq" id="WP_119117686.1">
    <property type="nucleotide sequence ID" value="NZ_QWVS01000023.1"/>
</dbReference>
<protein>
    <submittedName>
        <fullName evidence="4">Tetratricopeptide repeat protein</fullName>
    </submittedName>
</protein>
<dbReference type="InterPro" id="IPR019734">
    <property type="entry name" value="TPR_rpt"/>
</dbReference>
<keyword evidence="1" id="KW-0677">Repeat</keyword>
<dbReference type="Pfam" id="PF13181">
    <property type="entry name" value="TPR_8"/>
    <property type="match status" value="1"/>
</dbReference>
<feature type="repeat" description="TPR" evidence="3">
    <location>
        <begin position="186"/>
        <end position="219"/>
    </location>
</feature>
<feature type="repeat" description="TPR" evidence="3">
    <location>
        <begin position="289"/>
        <end position="322"/>
    </location>
</feature>
<evidence type="ECO:0000313" key="5">
    <source>
        <dbReference type="Proteomes" id="UP000266016"/>
    </source>
</evidence>
<keyword evidence="2 3" id="KW-0802">TPR repeat</keyword>
<dbReference type="InterPro" id="IPR051012">
    <property type="entry name" value="CellSynth/LPSAsmb/PSIAsmb"/>
</dbReference>
<gene>
    <name evidence="4" type="ORF">D1953_13335</name>
</gene>
<dbReference type="PANTHER" id="PTHR45586:SF1">
    <property type="entry name" value="LIPOPOLYSACCHARIDE ASSEMBLY PROTEIN B"/>
    <property type="match status" value="1"/>
</dbReference>
<dbReference type="SUPFAM" id="SSF48452">
    <property type="entry name" value="TPR-like"/>
    <property type="match status" value="2"/>
</dbReference>
<dbReference type="EMBL" id="QWVS01000023">
    <property type="protein sequence ID" value="RID84836.1"/>
    <property type="molecule type" value="Genomic_DNA"/>
</dbReference>
<dbReference type="PANTHER" id="PTHR45586">
    <property type="entry name" value="TPR REPEAT-CONTAINING PROTEIN PA4667"/>
    <property type="match status" value="1"/>
</dbReference>
<name>A0A398BAW8_9BACI</name>
<dbReference type="SMART" id="SM00028">
    <property type="entry name" value="TPR"/>
    <property type="match status" value="5"/>
</dbReference>